<sequence length="244" mass="27297">MGGNISLRDSIRWLPEPASEPTSTLVITSPKRNFVDIRVLRPEGSASSWPTAEEKIALDRIDWLIAGTSLSWSREAGKVSRGQWRHWIDSRTTDTADLADEGDMYPQADGTTLEVGRMENPETGKETDYEEVWRDLNAFPEGLNDSLEAITVQIDQGNEAKGSVVRLGGFCQGFLRKGERLSAERWVWIDGGVGWKRTISIGEDELPCSQVLVGKSKWHVGDSVVVGEDKWKVIEVSEHFKNRL</sequence>
<keyword evidence="8" id="KW-1185">Reference proteome</keyword>
<dbReference type="CDD" id="cd11692">
    <property type="entry name" value="HRI1_N_like"/>
    <property type="match status" value="1"/>
</dbReference>
<dbReference type="GO" id="GO:0005737">
    <property type="term" value="C:cytoplasm"/>
    <property type="evidence" value="ECO:0007669"/>
    <property type="project" value="UniProtKB-SubCell"/>
</dbReference>
<comment type="subcellular location">
    <subcellularLocation>
        <location evidence="2">Cytoplasm</location>
    </subcellularLocation>
    <subcellularLocation>
        <location evidence="1">Nucleus</location>
    </subcellularLocation>
</comment>
<evidence type="ECO:0000256" key="3">
    <source>
        <dbReference type="ARBA" id="ARBA00005229"/>
    </source>
</evidence>
<dbReference type="EMBL" id="CABFOC020000042">
    <property type="protein sequence ID" value="CAH0051859.1"/>
    <property type="molecule type" value="Genomic_DNA"/>
</dbReference>
<reference evidence="7" key="1">
    <citation type="submission" date="2021-10" db="EMBL/GenBank/DDBJ databases">
        <authorList>
            <person name="Piombo E."/>
        </authorList>
    </citation>
    <scope>NUCLEOTIDE SEQUENCE</scope>
</reference>
<evidence type="ECO:0000313" key="8">
    <source>
        <dbReference type="Proteomes" id="UP000775872"/>
    </source>
</evidence>
<name>A0A9N9ZA45_9HYPO</name>
<proteinExistence type="inferred from homology"/>
<dbReference type="Proteomes" id="UP000775872">
    <property type="component" value="Unassembled WGS sequence"/>
</dbReference>
<evidence type="ECO:0000256" key="5">
    <source>
        <dbReference type="ARBA" id="ARBA00022490"/>
    </source>
</evidence>
<evidence type="ECO:0000256" key="4">
    <source>
        <dbReference type="ARBA" id="ARBA00017063"/>
    </source>
</evidence>
<dbReference type="InterPro" id="IPR038744">
    <property type="entry name" value="Hri1_N"/>
</dbReference>
<dbReference type="InterPro" id="IPR031818">
    <property type="entry name" value="Hri1"/>
</dbReference>
<dbReference type="Gene3D" id="2.40.128.320">
    <property type="entry name" value="Protein HRI1, N-terminal domain"/>
    <property type="match status" value="1"/>
</dbReference>
<dbReference type="AlphaFoldDB" id="A0A9N9ZA45"/>
<evidence type="ECO:0000313" key="7">
    <source>
        <dbReference type="EMBL" id="CAH0051859.1"/>
    </source>
</evidence>
<gene>
    <name evidence="7" type="ORF">CSOL1703_00014511</name>
</gene>
<dbReference type="CDD" id="cd11693">
    <property type="entry name" value="HRI1_C_like"/>
    <property type="match status" value="1"/>
</dbReference>
<keyword evidence="6" id="KW-0539">Nucleus</keyword>
<organism evidence="7 8">
    <name type="scientific">Clonostachys solani</name>
    <dbReference type="NCBI Taxonomy" id="160281"/>
    <lineage>
        <taxon>Eukaryota</taxon>
        <taxon>Fungi</taxon>
        <taxon>Dikarya</taxon>
        <taxon>Ascomycota</taxon>
        <taxon>Pezizomycotina</taxon>
        <taxon>Sordariomycetes</taxon>
        <taxon>Hypocreomycetidae</taxon>
        <taxon>Hypocreales</taxon>
        <taxon>Bionectriaceae</taxon>
        <taxon>Clonostachys</taxon>
    </lineage>
</organism>
<dbReference type="Pfam" id="PF16815">
    <property type="entry name" value="HRI1"/>
    <property type="match status" value="1"/>
</dbReference>
<evidence type="ECO:0000256" key="1">
    <source>
        <dbReference type="ARBA" id="ARBA00004123"/>
    </source>
</evidence>
<dbReference type="OrthoDB" id="4045395at2759"/>
<protein>
    <recommendedName>
        <fullName evidence="4">Protein HRI1</fullName>
    </recommendedName>
</protein>
<dbReference type="Gene3D" id="2.40.128.310">
    <property type="entry name" value="Protein HRI1, C-terminal domain"/>
    <property type="match status" value="1"/>
</dbReference>
<comment type="caution">
    <text evidence="7">The sequence shown here is derived from an EMBL/GenBank/DDBJ whole genome shotgun (WGS) entry which is preliminary data.</text>
</comment>
<comment type="similarity">
    <text evidence="3">Belongs to the HRI1 family.</text>
</comment>
<keyword evidence="5" id="KW-0963">Cytoplasm</keyword>
<evidence type="ECO:0000256" key="2">
    <source>
        <dbReference type="ARBA" id="ARBA00004496"/>
    </source>
</evidence>
<evidence type="ECO:0000256" key="6">
    <source>
        <dbReference type="ARBA" id="ARBA00023242"/>
    </source>
</evidence>
<dbReference type="InterPro" id="IPR043047">
    <property type="entry name" value="Hri1_N_sf"/>
</dbReference>
<accession>A0A9N9ZA45</accession>
<dbReference type="GO" id="GO:0005634">
    <property type="term" value="C:nucleus"/>
    <property type="evidence" value="ECO:0007669"/>
    <property type="project" value="UniProtKB-SubCell"/>
</dbReference>